<accession>A0ABQ6G7T7</accession>
<gene>
    <name evidence="2" type="ORF">MU1_06670</name>
</gene>
<feature type="chain" id="PRO_5046580293" description="Intracellular proteinase inhibitor BsuPI domain-containing protein" evidence="1">
    <location>
        <begin position="19"/>
        <end position="166"/>
    </location>
</feature>
<proteinExistence type="predicted"/>
<dbReference type="Proteomes" id="UP001157114">
    <property type="component" value="Unassembled WGS sequence"/>
</dbReference>
<evidence type="ECO:0000313" key="3">
    <source>
        <dbReference type="Proteomes" id="UP001157114"/>
    </source>
</evidence>
<keyword evidence="3" id="KW-1185">Reference proteome</keyword>
<name>A0ABQ6G7T7_9BACL</name>
<protein>
    <recommendedName>
        <fullName evidence="4">Intracellular proteinase inhibitor BsuPI domain-containing protein</fullName>
    </recommendedName>
</protein>
<reference evidence="2 3" key="1">
    <citation type="submission" date="2023-03" db="EMBL/GenBank/DDBJ databases">
        <title>Draft genome sequence of the bacteria which degrade cell wall of Tricholomamatutake.</title>
        <authorList>
            <person name="Konishi Y."/>
            <person name="Fukuta Y."/>
            <person name="Shirasaka N."/>
        </authorList>
    </citation>
    <scope>NUCLEOTIDE SEQUENCE [LARGE SCALE GENOMIC DNA]</scope>
    <source>
        <strain evidence="3">mu1</strain>
    </source>
</reference>
<evidence type="ECO:0000313" key="2">
    <source>
        <dbReference type="EMBL" id="GLX66323.1"/>
    </source>
</evidence>
<feature type="signal peptide" evidence="1">
    <location>
        <begin position="1"/>
        <end position="18"/>
    </location>
</feature>
<dbReference type="PROSITE" id="PS51257">
    <property type="entry name" value="PROKAR_LIPOPROTEIN"/>
    <property type="match status" value="1"/>
</dbReference>
<evidence type="ECO:0000256" key="1">
    <source>
        <dbReference type="SAM" id="SignalP"/>
    </source>
</evidence>
<sequence length="166" mass="18487">MKRATILILLIVIMGCSAETSNSVPVHYQETIGNFAYEIKVNKNEFTLNDKIKVYAKIKNIGNETLSYNSGNSSCPVPLWIGIVNQESNKSLNLATKTHSSCTTDLHISHLEPNQSVEAELEFKPKYGKKRAPRGIYDVKITLPSPSIFLVKDKEYPSAKTSISIK</sequence>
<dbReference type="EMBL" id="BSSQ01000002">
    <property type="protein sequence ID" value="GLX66323.1"/>
    <property type="molecule type" value="Genomic_DNA"/>
</dbReference>
<comment type="caution">
    <text evidence="2">The sequence shown here is derived from an EMBL/GenBank/DDBJ whole genome shotgun (WGS) entry which is preliminary data.</text>
</comment>
<keyword evidence="1" id="KW-0732">Signal</keyword>
<dbReference type="RefSeq" id="WP_284237018.1">
    <property type="nucleotide sequence ID" value="NZ_BSSQ01000002.1"/>
</dbReference>
<evidence type="ECO:0008006" key="4">
    <source>
        <dbReference type="Google" id="ProtNLM"/>
    </source>
</evidence>
<organism evidence="2 3">
    <name type="scientific">Paenibacillus glycanilyticus</name>
    <dbReference type="NCBI Taxonomy" id="126569"/>
    <lineage>
        <taxon>Bacteria</taxon>
        <taxon>Bacillati</taxon>
        <taxon>Bacillota</taxon>
        <taxon>Bacilli</taxon>
        <taxon>Bacillales</taxon>
        <taxon>Paenibacillaceae</taxon>
        <taxon>Paenibacillus</taxon>
    </lineage>
</organism>